<accession>A0AAU8L110</accession>
<feature type="compositionally biased region" description="Basic and acidic residues" evidence="1">
    <location>
        <begin position="112"/>
        <end position="124"/>
    </location>
</feature>
<keyword evidence="2" id="KW-0472">Membrane</keyword>
<evidence type="ECO:0000313" key="3">
    <source>
        <dbReference type="EMBL" id="XCN28243.1"/>
    </source>
</evidence>
<feature type="compositionally biased region" description="Polar residues" evidence="1">
    <location>
        <begin position="132"/>
        <end position="142"/>
    </location>
</feature>
<dbReference type="EMBL" id="PP885733">
    <property type="protein sequence ID" value="XCN28243.1"/>
    <property type="molecule type" value="Genomic_DNA"/>
</dbReference>
<keyword evidence="2" id="KW-0812">Transmembrane</keyword>
<reference evidence="3" key="1">
    <citation type="submission" date="2024-06" db="EMBL/GenBank/DDBJ databases">
        <authorList>
            <person name="Gannavaram S."/>
            <person name="Nemani S."/>
            <person name="Datta M."/>
            <person name="Picchiottino A."/>
            <person name="Mereddy A."/>
            <person name="Gannavaram N."/>
            <person name="Honeycutt C."/>
            <person name="Tran D."/>
            <person name="Choi K."/>
            <person name="Srinivasan K."/>
            <person name="Johnson A."/>
        </authorList>
    </citation>
    <scope>NUCLEOTIDE SEQUENCE</scope>
</reference>
<proteinExistence type="predicted"/>
<organism evidence="3">
    <name type="scientific">Pantoea phage Survivor</name>
    <dbReference type="NCBI Taxonomy" id="3232176"/>
    <lineage>
        <taxon>Viruses</taxon>
        <taxon>Duplodnaviria</taxon>
        <taxon>Heunggongvirae</taxon>
        <taxon>Uroviricota</taxon>
        <taxon>Caudoviricetes</taxon>
    </lineage>
</organism>
<protein>
    <submittedName>
        <fullName evidence="3">Uncharacterized protein</fullName>
    </submittedName>
</protein>
<evidence type="ECO:0000256" key="1">
    <source>
        <dbReference type="SAM" id="MobiDB-lite"/>
    </source>
</evidence>
<feature type="region of interest" description="Disordered" evidence="1">
    <location>
        <begin position="104"/>
        <end position="142"/>
    </location>
</feature>
<name>A0AAU8L110_9CAUD</name>
<feature type="transmembrane region" description="Helical" evidence="2">
    <location>
        <begin position="6"/>
        <end position="21"/>
    </location>
</feature>
<evidence type="ECO:0000256" key="2">
    <source>
        <dbReference type="SAM" id="Phobius"/>
    </source>
</evidence>
<sequence>MASQAIAIWIVAFAVVVWICFKPNDNLNRETINKLTDAVDKFSVATESMTNLAKAQQEFTNKLNSSVILSQQQRNKGYDDVYKKYGIGDEMGYTSLDDLYGTNGVQFPTEGDGGRDVRGNEDGAGKVGTGEKPSSQPKGQPH</sequence>
<keyword evidence="2" id="KW-1133">Transmembrane helix</keyword>